<dbReference type="PANTHER" id="PTHR21013">
    <property type="entry name" value="ATP SYNTHASE MITOCHONDRIAL F1 COMPLEX ASSEMBLY FACTOR 2/ATP12 PROTEIN, MITOCHONDRIAL PRECURSOR"/>
    <property type="match status" value="1"/>
</dbReference>
<dbReference type="AlphaFoldDB" id="A0A7X6BGN0"/>
<keyword evidence="2" id="KW-0809">Transit peptide</keyword>
<dbReference type="InterPro" id="IPR042272">
    <property type="entry name" value="ATP12_ATP_synth-F1-assembly_N"/>
</dbReference>
<proteinExistence type="inferred from homology"/>
<keyword evidence="3" id="KW-0143">Chaperone</keyword>
<dbReference type="Pfam" id="PF07542">
    <property type="entry name" value="ATP12"/>
    <property type="match status" value="1"/>
</dbReference>
<evidence type="ECO:0000313" key="4">
    <source>
        <dbReference type="EMBL" id="NJC05256.1"/>
    </source>
</evidence>
<gene>
    <name evidence="4" type="ORF">GGQ97_001049</name>
</gene>
<evidence type="ECO:0000256" key="2">
    <source>
        <dbReference type="ARBA" id="ARBA00022946"/>
    </source>
</evidence>
<accession>A0A7X6BGN0</accession>
<dbReference type="GO" id="GO:0043461">
    <property type="term" value="P:proton-transporting ATP synthase complex assembly"/>
    <property type="evidence" value="ECO:0007669"/>
    <property type="project" value="InterPro"/>
</dbReference>
<dbReference type="PANTHER" id="PTHR21013:SF10">
    <property type="entry name" value="ATP SYNTHASE MITOCHONDRIAL F1 COMPLEX ASSEMBLY FACTOR 2"/>
    <property type="match status" value="1"/>
</dbReference>
<keyword evidence="5" id="KW-1185">Reference proteome</keyword>
<reference evidence="4 5" key="1">
    <citation type="submission" date="2020-03" db="EMBL/GenBank/DDBJ databases">
        <title>Genomic Encyclopedia of Type Strains, Phase IV (KMG-IV): sequencing the most valuable type-strain genomes for metagenomic binning, comparative biology and taxonomic classification.</title>
        <authorList>
            <person name="Goeker M."/>
        </authorList>
    </citation>
    <scope>NUCLEOTIDE SEQUENCE [LARGE SCALE GENOMIC DNA]</scope>
    <source>
        <strain evidence="4 5">DSM 16846</strain>
    </source>
</reference>
<evidence type="ECO:0000256" key="1">
    <source>
        <dbReference type="ARBA" id="ARBA00008231"/>
    </source>
</evidence>
<sequence>MKRFWKDAAAVADEGGAWRIELDGRPVRTPARALLLLPNESLAGLVADEWRAAGETVDPRAMPLTGLANAAIDHVAPRPDSFAEGLARYANSDLLCYRADSPDKLIAAQAAAWDPLLRWARRRYDVDFEVIHGVAPVDQPQATRDRLTQAVHALDPFALAALSPLVTVGGSLVAALALYEGAVGVDEAWHAVSLDERWQLDQWGSDEEAEKAMAAREADFRAGARLLALLPAA</sequence>
<dbReference type="Gene3D" id="3.30.2180.10">
    <property type="entry name" value="ATP12-like"/>
    <property type="match status" value="1"/>
</dbReference>
<dbReference type="Proteomes" id="UP000558192">
    <property type="component" value="Unassembled WGS sequence"/>
</dbReference>
<evidence type="ECO:0000256" key="3">
    <source>
        <dbReference type="ARBA" id="ARBA00023186"/>
    </source>
</evidence>
<dbReference type="InterPro" id="IPR023335">
    <property type="entry name" value="ATP12_ortho_dom_sf"/>
</dbReference>
<dbReference type="Gene3D" id="1.10.3580.10">
    <property type="entry name" value="ATP12 ATPase"/>
    <property type="match status" value="1"/>
</dbReference>
<name>A0A7X6BGN0_9SPHN</name>
<protein>
    <submittedName>
        <fullName evidence="4">Chaperone required for assembly of F1-ATPase</fullName>
    </submittedName>
</protein>
<comment type="similarity">
    <text evidence="1">Belongs to the ATP12 family.</text>
</comment>
<dbReference type="EMBL" id="JAATJC010000001">
    <property type="protein sequence ID" value="NJC05256.1"/>
    <property type="molecule type" value="Genomic_DNA"/>
</dbReference>
<dbReference type="RefSeq" id="WP_168067971.1">
    <property type="nucleotide sequence ID" value="NZ_JAATJC010000001.1"/>
</dbReference>
<organism evidence="4 5">
    <name type="scientific">Sphingomonas kaistensis</name>
    <dbReference type="NCBI Taxonomy" id="298708"/>
    <lineage>
        <taxon>Bacteria</taxon>
        <taxon>Pseudomonadati</taxon>
        <taxon>Pseudomonadota</taxon>
        <taxon>Alphaproteobacteria</taxon>
        <taxon>Sphingomonadales</taxon>
        <taxon>Sphingomonadaceae</taxon>
        <taxon>Sphingomonas</taxon>
    </lineage>
</organism>
<evidence type="ECO:0000313" key="5">
    <source>
        <dbReference type="Proteomes" id="UP000558192"/>
    </source>
</evidence>
<comment type="caution">
    <text evidence="4">The sequence shown here is derived from an EMBL/GenBank/DDBJ whole genome shotgun (WGS) entry which is preliminary data.</text>
</comment>
<dbReference type="SUPFAM" id="SSF160909">
    <property type="entry name" value="ATP12-like"/>
    <property type="match status" value="1"/>
</dbReference>
<dbReference type="InterPro" id="IPR011419">
    <property type="entry name" value="ATP12_ATP_synth-F1-assembly"/>
</dbReference>